<proteinExistence type="inferred from homology"/>
<evidence type="ECO:0000256" key="5">
    <source>
        <dbReference type="RuleBase" id="RU003832"/>
    </source>
</evidence>
<keyword evidence="5" id="KW-0812">Transmembrane</keyword>
<comment type="subcellular location">
    <subcellularLocation>
        <location evidence="5">Golgi apparatus</location>
        <location evidence="5">Golgi stack membrane</location>
        <topology evidence="5">Single-pass type II membrane protein</topology>
    </subcellularLocation>
</comment>
<keyword evidence="4 5" id="KW-0808">Transferase</keyword>
<sequence>MMYTVECPAETMKYFDRKIMTDEWFNSSATYRVDSDVFMPYDGLTRIKLNTPNEYIWEQKEINISFIWRFENNICQNYVTEKFWNSLRSLTVPIVFNRSVFKGMDIPSNAFIAVDDFNSINELIEYLKALTNNTEKYLKHFEWTKTYTKRKIVYDYLPLCKICEYATKHFEQKTKSKINLNQFWNEKHCNNNFVKNFLKKNKFY</sequence>
<dbReference type="InterPro" id="IPR038577">
    <property type="entry name" value="GT10-like_C_sf"/>
</dbReference>
<dbReference type="Pfam" id="PF00852">
    <property type="entry name" value="Glyco_transf_10"/>
    <property type="match status" value="1"/>
</dbReference>
<evidence type="ECO:0000256" key="1">
    <source>
        <dbReference type="ARBA" id="ARBA00004922"/>
    </source>
</evidence>
<dbReference type="OrthoDB" id="5790915at2759"/>
<dbReference type="SUPFAM" id="SSF53756">
    <property type="entry name" value="UDP-Glycosyltransferase/glycogen phosphorylase"/>
    <property type="match status" value="1"/>
</dbReference>
<dbReference type="PANTHER" id="PTHR11929">
    <property type="entry name" value="ALPHA- 1,3 -FUCOSYLTRANSFERASE"/>
    <property type="match status" value="1"/>
</dbReference>
<organism evidence="7 8">
    <name type="scientific">Meloidogyne graminicola</name>
    <dbReference type="NCBI Taxonomy" id="189291"/>
    <lineage>
        <taxon>Eukaryota</taxon>
        <taxon>Metazoa</taxon>
        <taxon>Ecdysozoa</taxon>
        <taxon>Nematoda</taxon>
        <taxon>Chromadorea</taxon>
        <taxon>Rhabditida</taxon>
        <taxon>Tylenchina</taxon>
        <taxon>Tylenchomorpha</taxon>
        <taxon>Tylenchoidea</taxon>
        <taxon>Meloidogynidae</taxon>
        <taxon>Meloidogyninae</taxon>
        <taxon>Meloidogyne</taxon>
    </lineage>
</organism>
<dbReference type="InterPro" id="IPR055270">
    <property type="entry name" value="Glyco_tran_10_C"/>
</dbReference>
<comment type="caution">
    <text evidence="7">The sequence shown here is derived from an EMBL/GenBank/DDBJ whole genome shotgun (WGS) entry which is preliminary data.</text>
</comment>
<dbReference type="GO" id="GO:0046920">
    <property type="term" value="F:alpha-(1-&gt;3)-fucosyltransferase activity"/>
    <property type="evidence" value="ECO:0007669"/>
    <property type="project" value="TreeGrafter"/>
</dbReference>
<feature type="domain" description="Fucosyltransferase C-terminal" evidence="6">
    <location>
        <begin position="58"/>
        <end position="178"/>
    </location>
</feature>
<gene>
    <name evidence="7" type="ORF">Mgra_00003725</name>
</gene>
<evidence type="ECO:0000256" key="3">
    <source>
        <dbReference type="ARBA" id="ARBA00022676"/>
    </source>
</evidence>
<comment type="similarity">
    <text evidence="2 5">Belongs to the glycosyltransferase 10 family.</text>
</comment>
<dbReference type="PANTHER" id="PTHR11929:SF226">
    <property type="entry name" value="ATP-DEPENDENT DNA HELICASE-RELATED"/>
    <property type="match status" value="1"/>
</dbReference>
<evidence type="ECO:0000256" key="4">
    <source>
        <dbReference type="ARBA" id="ARBA00022679"/>
    </source>
</evidence>
<dbReference type="InterPro" id="IPR001503">
    <property type="entry name" value="Glyco_trans_10"/>
</dbReference>
<evidence type="ECO:0000313" key="7">
    <source>
        <dbReference type="EMBL" id="KAF7636779.1"/>
    </source>
</evidence>
<keyword evidence="5" id="KW-0472">Membrane</keyword>
<reference evidence="7" key="1">
    <citation type="journal article" date="2020" name="Ecol. Evol.">
        <title>Genome structure and content of the rice root-knot nematode (Meloidogyne graminicola).</title>
        <authorList>
            <person name="Phan N.T."/>
            <person name="Danchin E.G.J."/>
            <person name="Klopp C."/>
            <person name="Perfus-Barbeoch L."/>
            <person name="Kozlowski D.K."/>
            <person name="Koutsovoulos G.D."/>
            <person name="Lopez-Roques C."/>
            <person name="Bouchez O."/>
            <person name="Zahm M."/>
            <person name="Besnard G."/>
            <person name="Bellafiore S."/>
        </authorList>
    </citation>
    <scope>NUCLEOTIDE SEQUENCE</scope>
    <source>
        <strain evidence="7">VN-18</strain>
    </source>
</reference>
<keyword evidence="5" id="KW-0333">Golgi apparatus</keyword>
<dbReference type="EMBL" id="JABEBT010000026">
    <property type="protein sequence ID" value="KAF7636779.1"/>
    <property type="molecule type" value="Genomic_DNA"/>
</dbReference>
<dbReference type="Gene3D" id="3.40.50.11660">
    <property type="entry name" value="Glycosyl transferase family 10, C-terminal domain"/>
    <property type="match status" value="1"/>
</dbReference>
<protein>
    <recommendedName>
        <fullName evidence="5">Fucosyltransferase</fullName>
        <ecNumber evidence="5">2.4.1.-</ecNumber>
    </recommendedName>
</protein>
<keyword evidence="8" id="KW-1185">Reference proteome</keyword>
<accession>A0A8S9ZT94</accession>
<dbReference type="AlphaFoldDB" id="A0A8S9ZT94"/>
<dbReference type="GO" id="GO:0032580">
    <property type="term" value="C:Golgi cisterna membrane"/>
    <property type="evidence" value="ECO:0007669"/>
    <property type="project" value="UniProtKB-SubCell"/>
</dbReference>
<evidence type="ECO:0000313" key="8">
    <source>
        <dbReference type="Proteomes" id="UP000605970"/>
    </source>
</evidence>
<name>A0A8S9ZT94_9BILA</name>
<evidence type="ECO:0000259" key="6">
    <source>
        <dbReference type="Pfam" id="PF00852"/>
    </source>
</evidence>
<keyword evidence="3 5" id="KW-0328">Glycosyltransferase</keyword>
<evidence type="ECO:0000256" key="2">
    <source>
        <dbReference type="ARBA" id="ARBA00008919"/>
    </source>
</evidence>
<dbReference type="EC" id="2.4.1.-" evidence="5"/>
<dbReference type="Proteomes" id="UP000605970">
    <property type="component" value="Unassembled WGS sequence"/>
</dbReference>
<comment type="pathway">
    <text evidence="1">Protein modification; protein glycosylation.</text>
</comment>